<evidence type="ECO:0000256" key="5">
    <source>
        <dbReference type="SAM" id="Coils"/>
    </source>
</evidence>
<keyword evidence="4 6" id="KW-0472">Membrane</keyword>
<proteinExistence type="predicted"/>
<dbReference type="InterPro" id="IPR027359">
    <property type="entry name" value="Volt_channel_dom_sf"/>
</dbReference>
<organism evidence="8 9">
    <name type="scientific">Micromonospora aurantiaca</name>
    <name type="common">nom. illeg.</name>
    <dbReference type="NCBI Taxonomy" id="47850"/>
    <lineage>
        <taxon>Bacteria</taxon>
        <taxon>Bacillati</taxon>
        <taxon>Actinomycetota</taxon>
        <taxon>Actinomycetes</taxon>
        <taxon>Micromonosporales</taxon>
        <taxon>Micromonosporaceae</taxon>
        <taxon>Micromonospora</taxon>
    </lineage>
</organism>
<dbReference type="InterPro" id="IPR005821">
    <property type="entry name" value="Ion_trans_dom"/>
</dbReference>
<keyword evidence="3 6" id="KW-1133">Transmembrane helix</keyword>
<reference evidence="8 9" key="1">
    <citation type="submission" date="2018-07" db="EMBL/GenBank/DDBJ databases">
        <authorList>
            <person name="Ye Y."/>
        </authorList>
    </citation>
    <scope>NUCLEOTIDE SEQUENCE [LARGE SCALE GENOMIC DNA]</scope>
    <source>
        <strain evidence="9">H14(2018)</strain>
    </source>
</reference>
<dbReference type="PANTHER" id="PTHR10037">
    <property type="entry name" value="VOLTAGE-GATED CATION CHANNEL CALCIUM AND SODIUM"/>
    <property type="match status" value="1"/>
</dbReference>
<dbReference type="EMBL" id="CP031263">
    <property type="protein sequence ID" value="AXH90401.1"/>
    <property type="molecule type" value="Genomic_DNA"/>
</dbReference>
<feature type="transmembrane region" description="Helical" evidence="6">
    <location>
        <begin position="49"/>
        <end position="70"/>
    </location>
</feature>
<dbReference type="Gene3D" id="1.10.287.70">
    <property type="match status" value="1"/>
</dbReference>
<name>A0A6N3JXM4_9ACTN</name>
<feature type="domain" description="Ion transport" evidence="7">
    <location>
        <begin position="45"/>
        <end position="261"/>
    </location>
</feature>
<protein>
    <submittedName>
        <fullName evidence="8">Ion transporter</fullName>
    </submittedName>
</protein>
<feature type="transmembrane region" description="Helical" evidence="6">
    <location>
        <begin position="82"/>
        <end position="98"/>
    </location>
</feature>
<accession>A0A6N3JXM4</accession>
<dbReference type="Gene3D" id="1.20.120.350">
    <property type="entry name" value="Voltage-gated potassium channels. Chain C"/>
    <property type="match status" value="1"/>
</dbReference>
<dbReference type="RefSeq" id="WP_114919364.1">
    <property type="nucleotide sequence ID" value="NZ_FMHX01000003.1"/>
</dbReference>
<keyword evidence="2 6" id="KW-0812">Transmembrane</keyword>
<evidence type="ECO:0000313" key="8">
    <source>
        <dbReference type="EMBL" id="AXH90401.1"/>
    </source>
</evidence>
<feature type="coiled-coil region" evidence="5">
    <location>
        <begin position="285"/>
        <end position="312"/>
    </location>
</feature>
<comment type="subcellular location">
    <subcellularLocation>
        <location evidence="1">Membrane</location>
        <topology evidence="1">Multi-pass membrane protein</topology>
    </subcellularLocation>
</comment>
<dbReference type="GO" id="GO:0005248">
    <property type="term" value="F:voltage-gated sodium channel activity"/>
    <property type="evidence" value="ECO:0007669"/>
    <property type="project" value="TreeGrafter"/>
</dbReference>
<dbReference type="GO" id="GO:0001518">
    <property type="term" value="C:voltage-gated sodium channel complex"/>
    <property type="evidence" value="ECO:0007669"/>
    <property type="project" value="TreeGrafter"/>
</dbReference>
<dbReference type="AlphaFoldDB" id="A0A6N3JXM4"/>
<dbReference type="InterPro" id="IPR043203">
    <property type="entry name" value="VGCC_Ca_Na"/>
</dbReference>
<dbReference type="SUPFAM" id="SSF81324">
    <property type="entry name" value="Voltage-gated potassium channels"/>
    <property type="match status" value="1"/>
</dbReference>
<evidence type="ECO:0000259" key="7">
    <source>
        <dbReference type="Pfam" id="PF00520"/>
    </source>
</evidence>
<sequence>MRRPALVCRRGTLIGDTVPAPRGGRRTSDGKRGLAGHCARIVASRPFEVAIVVLIMANGVVLGIETYPNLGAAGPVLRWTEWMFRAVFVVEITIRVLAYGRRPQDFFRHGWNVFDLLVTAAIFVPGLHGDSAVLRFIRVARVLRLVRFSPGLRTIVAALWRSLPGVAGFLALAAVTLYVYGMAGWLIFGDRYPEQYGDIGRSLVTLFVLLSLETLPDLLEQGLEVSPWTLLYYVSFVMIAVNLLLNILIAVIVNSMEEARRLEMTEGLASDYDSDGDGIPDEVDRIAISQRLDDLRMVIAELERELRIDREEPPGAPRRRQPSDH</sequence>
<reference evidence="8 9" key="2">
    <citation type="submission" date="2018-08" db="EMBL/GenBank/DDBJ databases">
        <title>Streptomyces kandeliansis sp. nov., an endophytic bacterium isolated from mangrove plant.</title>
        <authorList>
            <person name="Wang R."/>
        </authorList>
    </citation>
    <scope>NUCLEOTIDE SEQUENCE [LARGE SCALE GENOMIC DNA]</scope>
    <source>
        <strain evidence="9">H14(2018)</strain>
    </source>
</reference>
<keyword evidence="5" id="KW-0175">Coiled coil</keyword>
<evidence type="ECO:0000256" key="6">
    <source>
        <dbReference type="SAM" id="Phobius"/>
    </source>
</evidence>
<gene>
    <name evidence="8" type="ORF">DVH21_10920</name>
</gene>
<evidence type="ECO:0000256" key="2">
    <source>
        <dbReference type="ARBA" id="ARBA00022692"/>
    </source>
</evidence>
<evidence type="ECO:0000256" key="4">
    <source>
        <dbReference type="ARBA" id="ARBA00023136"/>
    </source>
</evidence>
<dbReference type="Pfam" id="PF00520">
    <property type="entry name" value="Ion_trans"/>
    <property type="match status" value="1"/>
</dbReference>
<evidence type="ECO:0000256" key="3">
    <source>
        <dbReference type="ARBA" id="ARBA00022989"/>
    </source>
</evidence>
<dbReference type="PANTHER" id="PTHR10037:SF62">
    <property type="entry name" value="SODIUM CHANNEL PROTEIN 60E"/>
    <property type="match status" value="1"/>
</dbReference>
<feature type="transmembrane region" description="Helical" evidence="6">
    <location>
        <begin position="231"/>
        <end position="253"/>
    </location>
</feature>
<feature type="transmembrane region" description="Helical" evidence="6">
    <location>
        <begin position="166"/>
        <end position="188"/>
    </location>
</feature>
<evidence type="ECO:0000256" key="1">
    <source>
        <dbReference type="ARBA" id="ARBA00004141"/>
    </source>
</evidence>
<evidence type="ECO:0000313" key="9">
    <source>
        <dbReference type="Proteomes" id="UP000253958"/>
    </source>
</evidence>
<dbReference type="Proteomes" id="UP000253958">
    <property type="component" value="Chromosome"/>
</dbReference>